<dbReference type="SUPFAM" id="SSF103473">
    <property type="entry name" value="MFS general substrate transporter"/>
    <property type="match status" value="1"/>
</dbReference>
<dbReference type="AlphaFoldDB" id="A0AAD9CZP3"/>
<keyword evidence="4 9" id="KW-0812">Transmembrane</keyword>
<evidence type="ECO:0000256" key="3">
    <source>
        <dbReference type="ARBA" id="ARBA00022448"/>
    </source>
</evidence>
<protein>
    <submittedName>
        <fullName evidence="11">Vacuolar membrane protein</fullName>
    </submittedName>
</protein>
<evidence type="ECO:0000313" key="11">
    <source>
        <dbReference type="EMBL" id="KAK1923400.1"/>
    </source>
</evidence>
<feature type="transmembrane region" description="Helical" evidence="9">
    <location>
        <begin position="60"/>
        <end position="78"/>
    </location>
</feature>
<comment type="similarity">
    <text evidence="2">Belongs to the major facilitator superfamily. Sugar transporter (TC 2.A.1.1) family.</text>
</comment>
<feature type="transmembrane region" description="Helical" evidence="9">
    <location>
        <begin position="140"/>
        <end position="158"/>
    </location>
</feature>
<evidence type="ECO:0000256" key="2">
    <source>
        <dbReference type="ARBA" id="ARBA00010992"/>
    </source>
</evidence>
<accession>A0AAD9CZP3</accession>
<gene>
    <name evidence="11" type="ORF">DB88DRAFT_491098</name>
</gene>
<dbReference type="InterPro" id="IPR036259">
    <property type="entry name" value="MFS_trans_sf"/>
</dbReference>
<sequence length="402" mass="42021">MYRVRPSRQRPNGGETNPQPTQFGIIVTIYTLGGLVGSLGSDAVTQRYGRVGTFRIAETLFVLGTAAVGLSNVMWLMALGRVAVGIGAGLSLVSVPLFLAEVFTSKSAKTYFGTMHQMSIGTGMIVAQSLSIPFAHPWQWRWVLVIGLAIAAGLLLLSGGVSNPSLDMTPGADEETSLLRQEAEGDEGAKDEVSVRGLVHAGSLVQRGLLVVVAAQFAQQICGISPVMYFSTQILAPVFQGSSKLVALAVMAIGIPFNFVPGLLPQSVGSKRLLLLSATGTAVSSLTLGIGLNGHNRAVSGISVIAFVLAFSSGLAPVPWVVLAEVVPMEARTASGAVAVSINWLTNFAAGAAFLPIQQALKRGDRGEGNVFFVFAGASALAFALIWAAYKLYDRAARSTAE</sequence>
<keyword evidence="12" id="KW-1185">Reference proteome</keyword>
<keyword evidence="3" id="KW-0813">Transport</keyword>
<dbReference type="Proteomes" id="UP001182556">
    <property type="component" value="Unassembled WGS sequence"/>
</dbReference>
<dbReference type="EMBL" id="JAODAN010000006">
    <property type="protein sequence ID" value="KAK1923400.1"/>
    <property type="molecule type" value="Genomic_DNA"/>
</dbReference>
<reference evidence="11" key="1">
    <citation type="submission" date="2023-02" db="EMBL/GenBank/DDBJ databases">
        <title>Identification and recombinant expression of a fungal hydrolase from Papiliotrema laurentii that hydrolyzes apple cutin and clears colloidal polyester polyurethane.</title>
        <authorList>
            <consortium name="DOE Joint Genome Institute"/>
            <person name="Roman V.A."/>
            <person name="Bojanowski C."/>
            <person name="Crable B.R."/>
            <person name="Wagner D.N."/>
            <person name="Hung C.S."/>
            <person name="Nadeau L.J."/>
            <person name="Schratz L."/>
            <person name="Haridas S."/>
            <person name="Pangilinan J."/>
            <person name="Lipzen A."/>
            <person name="Na H."/>
            <person name="Yan M."/>
            <person name="Ng V."/>
            <person name="Grigoriev I.V."/>
            <person name="Spatafora J.W."/>
            <person name="Barlow D."/>
            <person name="Biffinger J."/>
            <person name="Kelley-Loughnane N."/>
            <person name="Varaljay V.A."/>
            <person name="Crookes-Goodson W.J."/>
        </authorList>
    </citation>
    <scope>NUCLEOTIDE SEQUENCE</scope>
    <source>
        <strain evidence="11">5307AH</strain>
    </source>
</reference>
<evidence type="ECO:0000256" key="4">
    <source>
        <dbReference type="ARBA" id="ARBA00022692"/>
    </source>
</evidence>
<dbReference type="InterPro" id="IPR045263">
    <property type="entry name" value="GLUT"/>
</dbReference>
<evidence type="ECO:0000256" key="9">
    <source>
        <dbReference type="SAM" id="Phobius"/>
    </source>
</evidence>
<organism evidence="11 12">
    <name type="scientific">Papiliotrema laurentii</name>
    <name type="common">Cryptococcus laurentii</name>
    <dbReference type="NCBI Taxonomy" id="5418"/>
    <lineage>
        <taxon>Eukaryota</taxon>
        <taxon>Fungi</taxon>
        <taxon>Dikarya</taxon>
        <taxon>Basidiomycota</taxon>
        <taxon>Agaricomycotina</taxon>
        <taxon>Tremellomycetes</taxon>
        <taxon>Tremellales</taxon>
        <taxon>Rhynchogastremaceae</taxon>
        <taxon>Papiliotrema</taxon>
    </lineage>
</organism>
<feature type="transmembrane region" description="Helical" evidence="9">
    <location>
        <begin position="298"/>
        <end position="322"/>
    </location>
</feature>
<dbReference type="InterPro" id="IPR005828">
    <property type="entry name" value="MFS_sugar_transport-like"/>
</dbReference>
<keyword evidence="6 9" id="KW-0472">Membrane</keyword>
<dbReference type="GO" id="GO:0015149">
    <property type="term" value="F:hexose transmembrane transporter activity"/>
    <property type="evidence" value="ECO:0007669"/>
    <property type="project" value="TreeGrafter"/>
</dbReference>
<feature type="transmembrane region" description="Helical" evidence="9">
    <location>
        <begin position="20"/>
        <end position="39"/>
    </location>
</feature>
<dbReference type="Pfam" id="PF00083">
    <property type="entry name" value="Sugar_tr"/>
    <property type="match status" value="1"/>
</dbReference>
<feature type="domain" description="Major facilitator superfamily (MFS) profile" evidence="10">
    <location>
        <begin position="1"/>
        <end position="394"/>
    </location>
</feature>
<evidence type="ECO:0000313" key="12">
    <source>
        <dbReference type="Proteomes" id="UP001182556"/>
    </source>
</evidence>
<evidence type="ECO:0000256" key="7">
    <source>
        <dbReference type="ARBA" id="ARBA00049119"/>
    </source>
</evidence>
<dbReference type="InterPro" id="IPR003663">
    <property type="entry name" value="Sugar/inositol_transpt"/>
</dbReference>
<comment type="caution">
    <text evidence="11">The sequence shown here is derived from an EMBL/GenBank/DDBJ whole genome shotgun (WGS) entry which is preliminary data.</text>
</comment>
<feature type="transmembrane region" description="Helical" evidence="9">
    <location>
        <begin position="369"/>
        <end position="390"/>
    </location>
</feature>
<evidence type="ECO:0000256" key="5">
    <source>
        <dbReference type="ARBA" id="ARBA00022989"/>
    </source>
</evidence>
<dbReference type="PRINTS" id="PR00171">
    <property type="entry name" value="SUGRTRNSPORT"/>
</dbReference>
<feature type="region of interest" description="Disordered" evidence="8">
    <location>
        <begin position="1"/>
        <end position="20"/>
    </location>
</feature>
<dbReference type="GO" id="GO:0016020">
    <property type="term" value="C:membrane"/>
    <property type="evidence" value="ECO:0007669"/>
    <property type="project" value="UniProtKB-SubCell"/>
</dbReference>
<comment type="catalytic activity">
    <reaction evidence="7">
        <text>myo-inositol(out) + H(+)(out) = myo-inositol(in) + H(+)(in)</text>
        <dbReference type="Rhea" id="RHEA:60364"/>
        <dbReference type="ChEBI" id="CHEBI:15378"/>
        <dbReference type="ChEBI" id="CHEBI:17268"/>
    </reaction>
</comment>
<comment type="subcellular location">
    <subcellularLocation>
        <location evidence="1">Membrane</location>
        <topology evidence="1">Multi-pass membrane protein</topology>
    </subcellularLocation>
</comment>
<feature type="transmembrane region" description="Helical" evidence="9">
    <location>
        <begin position="273"/>
        <end position="292"/>
    </location>
</feature>
<feature type="transmembrane region" description="Helical" evidence="9">
    <location>
        <begin position="209"/>
        <end position="230"/>
    </location>
</feature>
<feature type="transmembrane region" description="Helical" evidence="9">
    <location>
        <begin position="84"/>
        <end position="103"/>
    </location>
</feature>
<dbReference type="PROSITE" id="PS50850">
    <property type="entry name" value="MFS"/>
    <property type="match status" value="1"/>
</dbReference>
<keyword evidence="5 9" id="KW-1133">Transmembrane helix</keyword>
<proteinExistence type="inferred from homology"/>
<dbReference type="InterPro" id="IPR020846">
    <property type="entry name" value="MFS_dom"/>
</dbReference>
<name>A0AAD9CZP3_PAPLA</name>
<evidence type="ECO:0000256" key="8">
    <source>
        <dbReference type="SAM" id="MobiDB-lite"/>
    </source>
</evidence>
<evidence type="ECO:0000256" key="6">
    <source>
        <dbReference type="ARBA" id="ARBA00023136"/>
    </source>
</evidence>
<dbReference type="PANTHER" id="PTHR23503">
    <property type="entry name" value="SOLUTE CARRIER FAMILY 2"/>
    <property type="match status" value="1"/>
</dbReference>
<dbReference type="Gene3D" id="1.20.1250.20">
    <property type="entry name" value="MFS general substrate transporter like domains"/>
    <property type="match status" value="2"/>
</dbReference>
<dbReference type="PANTHER" id="PTHR23503:SF8">
    <property type="entry name" value="FACILITATED GLUCOSE TRANSPORTER PROTEIN 1"/>
    <property type="match status" value="1"/>
</dbReference>
<evidence type="ECO:0000256" key="1">
    <source>
        <dbReference type="ARBA" id="ARBA00004141"/>
    </source>
</evidence>
<evidence type="ECO:0000259" key="10">
    <source>
        <dbReference type="PROSITE" id="PS50850"/>
    </source>
</evidence>
<feature type="transmembrane region" description="Helical" evidence="9">
    <location>
        <begin position="245"/>
        <end position="264"/>
    </location>
</feature>
<feature type="transmembrane region" description="Helical" evidence="9">
    <location>
        <begin position="334"/>
        <end position="357"/>
    </location>
</feature>